<gene>
    <name evidence="3" type="ORF">BBBOND_0206260</name>
</gene>
<dbReference type="AlphaFoldDB" id="A0A061D4G1"/>
<protein>
    <submittedName>
        <fullName evidence="3">Uncharacterized protein</fullName>
    </submittedName>
</protein>
<evidence type="ECO:0000256" key="1">
    <source>
        <dbReference type="SAM" id="MobiDB-lite"/>
    </source>
</evidence>
<feature type="region of interest" description="Disordered" evidence="1">
    <location>
        <begin position="197"/>
        <end position="242"/>
    </location>
</feature>
<proteinExistence type="predicted"/>
<sequence>MKVCVSLFLLFFSAINASAQTSSLPTSPLSNEEVGIHRFGSLDDVEYTPSVEKHCTSNDDEDSRVDITGSPIEEVEEVVPEIIEETPAAEEEVEIEEQVPEVEEVIPEIIEETPAAEEEVEIEEQVPEVEEVIPEIIEETPAAEEEVEIEEQVPEVEEVIPEIIEETPAAEEEVEIEEQVPEVEEVVPEIIEETPAAEEEVEIEEQVPEVEEAEETVEEEVPEIEETEEVAEGDESIDDSMPPIFNYQFTPIVKFGDEQNSYGLRDRVRIRVHIPPRGGRRSLRGKSTPNGDVLLYAPYGTPSSFEEMEGGFGCSFQGDMVDTEVGDAEVVEVFNAQQVSNVFGASPSVEGRSTMNACDKKPVGGARRFFGNLFFYGPGNDAYTEGRPVAFGLE</sequence>
<evidence type="ECO:0000256" key="2">
    <source>
        <dbReference type="SAM" id="SignalP"/>
    </source>
</evidence>
<feature type="compositionally biased region" description="Acidic residues" evidence="1">
    <location>
        <begin position="197"/>
        <end position="238"/>
    </location>
</feature>
<keyword evidence="4" id="KW-1185">Reference proteome</keyword>
<accession>A0A061D4G1</accession>
<dbReference type="EMBL" id="LK391708">
    <property type="protein sequence ID" value="CDR95468.1"/>
    <property type="molecule type" value="Genomic_DNA"/>
</dbReference>
<dbReference type="RefSeq" id="XP_012767654.1">
    <property type="nucleotide sequence ID" value="XM_012912200.1"/>
</dbReference>
<dbReference type="VEuPathDB" id="PiroplasmaDB:BBBOND_0206260"/>
<organism evidence="3 4">
    <name type="scientific">Babesia bigemina</name>
    <dbReference type="NCBI Taxonomy" id="5866"/>
    <lineage>
        <taxon>Eukaryota</taxon>
        <taxon>Sar</taxon>
        <taxon>Alveolata</taxon>
        <taxon>Apicomplexa</taxon>
        <taxon>Aconoidasida</taxon>
        <taxon>Piroplasmida</taxon>
        <taxon>Babesiidae</taxon>
        <taxon>Babesia</taxon>
    </lineage>
</organism>
<evidence type="ECO:0000313" key="3">
    <source>
        <dbReference type="EMBL" id="CDR95468.1"/>
    </source>
</evidence>
<feature type="signal peptide" evidence="2">
    <location>
        <begin position="1"/>
        <end position="19"/>
    </location>
</feature>
<reference evidence="4" key="1">
    <citation type="submission" date="2014-06" db="EMBL/GenBank/DDBJ databases">
        <authorList>
            <person name="Aslett M."/>
            <person name="De Silva N."/>
        </authorList>
    </citation>
    <scope>NUCLEOTIDE SEQUENCE [LARGE SCALE GENOMIC DNA]</scope>
    <source>
        <strain evidence="4">Bond</strain>
    </source>
</reference>
<feature type="chain" id="PRO_5001600031" evidence="2">
    <location>
        <begin position="20"/>
        <end position="394"/>
    </location>
</feature>
<dbReference type="GeneID" id="24564009"/>
<dbReference type="Proteomes" id="UP000033188">
    <property type="component" value="Chromosome 2"/>
</dbReference>
<evidence type="ECO:0000313" key="4">
    <source>
        <dbReference type="Proteomes" id="UP000033188"/>
    </source>
</evidence>
<dbReference type="KEGG" id="bbig:BBBOND_0206260"/>
<keyword evidence="2" id="KW-0732">Signal</keyword>
<name>A0A061D4G1_BABBI</name>